<accession>A0ABV9B221</accession>
<dbReference type="SUPFAM" id="SSF52540">
    <property type="entry name" value="P-loop containing nucleoside triphosphate hydrolases"/>
    <property type="match status" value="1"/>
</dbReference>
<evidence type="ECO:0000256" key="3">
    <source>
        <dbReference type="ARBA" id="ARBA00023125"/>
    </source>
</evidence>
<evidence type="ECO:0000256" key="1">
    <source>
        <dbReference type="ARBA" id="ARBA00005820"/>
    </source>
</evidence>
<dbReference type="PANTHER" id="PTHR47691">
    <property type="entry name" value="REGULATOR-RELATED"/>
    <property type="match status" value="1"/>
</dbReference>
<feature type="compositionally biased region" description="Low complexity" evidence="6">
    <location>
        <begin position="1126"/>
        <end position="1138"/>
    </location>
</feature>
<dbReference type="Proteomes" id="UP001595839">
    <property type="component" value="Unassembled WGS sequence"/>
</dbReference>
<evidence type="ECO:0000256" key="5">
    <source>
        <dbReference type="SAM" id="Coils"/>
    </source>
</evidence>
<feature type="compositionally biased region" description="Basic and acidic residues" evidence="6">
    <location>
        <begin position="1154"/>
        <end position="1163"/>
    </location>
</feature>
<dbReference type="InterPro" id="IPR001867">
    <property type="entry name" value="OmpR/PhoB-type_DNA-bd"/>
</dbReference>
<dbReference type="InterPro" id="IPR011990">
    <property type="entry name" value="TPR-like_helical_dom_sf"/>
</dbReference>
<dbReference type="InterPro" id="IPR027417">
    <property type="entry name" value="P-loop_NTPase"/>
</dbReference>
<dbReference type="CDD" id="cd15831">
    <property type="entry name" value="BTAD"/>
    <property type="match status" value="1"/>
</dbReference>
<evidence type="ECO:0000313" key="9">
    <source>
        <dbReference type="Proteomes" id="UP001595839"/>
    </source>
</evidence>
<feature type="DNA-binding region" description="OmpR/PhoB-type" evidence="4">
    <location>
        <begin position="1"/>
        <end position="90"/>
    </location>
</feature>
<feature type="compositionally biased region" description="Basic and acidic residues" evidence="6">
    <location>
        <begin position="571"/>
        <end position="587"/>
    </location>
</feature>
<comment type="similarity">
    <text evidence="1">Belongs to the AfsR/DnrI/RedD regulatory family.</text>
</comment>
<evidence type="ECO:0000256" key="2">
    <source>
        <dbReference type="ARBA" id="ARBA00023012"/>
    </source>
</evidence>
<feature type="compositionally biased region" description="Basic and acidic residues" evidence="6">
    <location>
        <begin position="601"/>
        <end position="613"/>
    </location>
</feature>
<name>A0ABV9B221_9ACTN</name>
<feature type="domain" description="OmpR/PhoB-type" evidence="7">
    <location>
        <begin position="1"/>
        <end position="90"/>
    </location>
</feature>
<dbReference type="InterPro" id="IPR036388">
    <property type="entry name" value="WH-like_DNA-bd_sf"/>
</dbReference>
<feature type="compositionally biased region" description="Gly residues" evidence="6">
    <location>
        <begin position="589"/>
        <end position="598"/>
    </location>
</feature>
<evidence type="ECO:0000256" key="6">
    <source>
        <dbReference type="SAM" id="MobiDB-lite"/>
    </source>
</evidence>
<sequence length="1198" mass="129274">MRYRILGVTQTADGQGTPIPVPGARLRALLTALALRPGHLTSPETLIDEVWPDSPPQDAPAALQALIGRLRRTLGKDTVTSAPGGYRLAATEDDVDLYVFERLVREATARRRAGDAASAARTLDDALALWRGPALADLPDRTPAARAEALHLDATRARAEADLILGRAHDAVPRLRELAAEHPYDETLYVLLIRALRDTGRDADALAVYETARRTLAEALGTDPGPDLRALHTELLNRPEQPRTSGAPAPAATPGTPPRHPDRSGNIRPRLTSFVGREPELDAIRSEVHRARLVTLTGPGGSGKTRLAEEAAAGHPQAWLVELARLDRPEAVPGAVVSALGLRETVLMATDMATPQDDPVALLVEYCAPRSQLLILDNCEHVIGEAAALAETLLTHCPGLTILATSREPLGIPGESVRPVEPLLPDQAHRLFRERAAAVRPDAAGALLGRDEEAVAEICRRLDGLPLAIELAAARLRLLSPRQIADRLDDRFRLLTSGSRTALPRQQTLRAVVDWSWDLLDEAERTALRELSVFAGGWDLEAAEAVCTGPVADLMGALVDKSLVVAAQDEPESHGECAHGDGPHSDGPDGYGTHGNGLHGDATHHHATHGDGIHGGHMRYRMLETIHEYAAERAAELPHARDATERRHRAWVRALVERADPLLRSAEQLPWISRLETELDNIRAALARALTAADEAEAAALCLAMCWFWWLRNYRHEGAEWADRTLRLGAVLDTLRPPTADTSPPSAEAPALTCRSLSVPADLMARMAALDPVDACLAEPAEEDGDPRYTQRMNLRMLHLFLLSESEPGTVEDDPRYRAYLYRLQAHFEPGGPRSARMPGMVWPLAAFHMRDTLDVRRVLDASVANCRAHGGDWEIGCILMFRTHMAVDSPGGLVGVDADLAELRAISLRIGDRWMRAQVCSAGGEADMARGRFAAAEEAYREALRLAYEVGSFAETPFLIARLAEIAYRSGDLDAARTALDEASAAADRYGVPDARSFVILLRAHIALDDGDVARARELCDATFAETRRGTPPPQFTAMLNLVDADITAVERGPEHALPLVADALGRAVAEQCAEGVVSAVVDGAAGLLSRLGDFPRTVRMLAAADALRGPHPRPGPQQARAGRADAPARQALGAARHAAERARGARLTAPEVLRELADAVRDNPAGTADDHAAENVRPVRPAEPADPVDLPRSTSR</sequence>
<dbReference type="SUPFAM" id="SSF48452">
    <property type="entry name" value="TPR-like"/>
    <property type="match status" value="2"/>
</dbReference>
<dbReference type="Gene3D" id="1.25.40.10">
    <property type="entry name" value="Tetratricopeptide repeat domain"/>
    <property type="match status" value="2"/>
</dbReference>
<dbReference type="SUPFAM" id="SSF46894">
    <property type="entry name" value="C-terminal effector domain of the bipartite response regulators"/>
    <property type="match status" value="1"/>
</dbReference>
<protein>
    <submittedName>
        <fullName evidence="8">BTAD domain-containing putative transcriptional regulator</fullName>
    </submittedName>
</protein>
<dbReference type="SMART" id="SM01043">
    <property type="entry name" value="BTAD"/>
    <property type="match status" value="1"/>
</dbReference>
<feature type="region of interest" description="Disordered" evidence="6">
    <location>
        <begin position="239"/>
        <end position="267"/>
    </location>
</feature>
<comment type="caution">
    <text evidence="8">The sequence shown here is derived from an EMBL/GenBank/DDBJ whole genome shotgun (WGS) entry which is preliminary data.</text>
</comment>
<dbReference type="PANTHER" id="PTHR47691:SF3">
    <property type="entry name" value="HTH-TYPE TRANSCRIPTIONAL REGULATOR RV0890C-RELATED"/>
    <property type="match status" value="1"/>
</dbReference>
<proteinExistence type="inferred from homology"/>
<dbReference type="InterPro" id="IPR016032">
    <property type="entry name" value="Sig_transdc_resp-reg_C-effctor"/>
</dbReference>
<evidence type="ECO:0000259" key="7">
    <source>
        <dbReference type="PROSITE" id="PS51755"/>
    </source>
</evidence>
<keyword evidence="2" id="KW-0902">Two-component regulatory system</keyword>
<keyword evidence="5" id="KW-0175">Coiled coil</keyword>
<keyword evidence="9" id="KW-1185">Reference proteome</keyword>
<dbReference type="Gene3D" id="1.10.10.10">
    <property type="entry name" value="Winged helix-like DNA-binding domain superfamily/Winged helix DNA-binding domain"/>
    <property type="match status" value="1"/>
</dbReference>
<dbReference type="PROSITE" id="PS51755">
    <property type="entry name" value="OMPR_PHOB"/>
    <property type="match status" value="1"/>
</dbReference>
<keyword evidence="3 4" id="KW-0238">DNA-binding</keyword>
<evidence type="ECO:0000313" key="8">
    <source>
        <dbReference type="EMBL" id="MFC4505727.1"/>
    </source>
</evidence>
<gene>
    <name evidence="8" type="ORF">ACFPIH_40830</name>
</gene>
<organism evidence="8 9">
    <name type="scientific">Streptomyces vulcanius</name>
    <dbReference type="NCBI Taxonomy" id="1441876"/>
    <lineage>
        <taxon>Bacteria</taxon>
        <taxon>Bacillati</taxon>
        <taxon>Actinomycetota</taxon>
        <taxon>Actinomycetes</taxon>
        <taxon>Kitasatosporales</taxon>
        <taxon>Streptomycetaceae</taxon>
        <taxon>Streptomyces</taxon>
    </lineage>
</organism>
<evidence type="ECO:0000256" key="4">
    <source>
        <dbReference type="PROSITE-ProRule" id="PRU01091"/>
    </source>
</evidence>
<feature type="region of interest" description="Disordered" evidence="6">
    <location>
        <begin position="1108"/>
        <end position="1198"/>
    </location>
</feature>
<dbReference type="Pfam" id="PF03704">
    <property type="entry name" value="BTAD"/>
    <property type="match status" value="1"/>
</dbReference>
<dbReference type="Pfam" id="PF00486">
    <property type="entry name" value="Trans_reg_C"/>
    <property type="match status" value="1"/>
</dbReference>
<feature type="coiled-coil region" evidence="5">
    <location>
        <begin position="672"/>
        <end position="699"/>
    </location>
</feature>
<dbReference type="Gene3D" id="3.40.50.300">
    <property type="entry name" value="P-loop containing nucleotide triphosphate hydrolases"/>
    <property type="match status" value="1"/>
</dbReference>
<dbReference type="EMBL" id="JBHSFK010000036">
    <property type="protein sequence ID" value="MFC4505727.1"/>
    <property type="molecule type" value="Genomic_DNA"/>
</dbReference>
<feature type="region of interest" description="Disordered" evidence="6">
    <location>
        <begin position="570"/>
        <end position="613"/>
    </location>
</feature>
<dbReference type="RefSeq" id="WP_381171452.1">
    <property type="nucleotide sequence ID" value="NZ_JBHSFK010000036.1"/>
</dbReference>
<dbReference type="InterPro" id="IPR005158">
    <property type="entry name" value="BTAD"/>
</dbReference>
<reference evidence="9" key="1">
    <citation type="journal article" date="2019" name="Int. J. Syst. Evol. Microbiol.">
        <title>The Global Catalogue of Microorganisms (GCM) 10K type strain sequencing project: providing services to taxonomists for standard genome sequencing and annotation.</title>
        <authorList>
            <consortium name="The Broad Institute Genomics Platform"/>
            <consortium name="The Broad Institute Genome Sequencing Center for Infectious Disease"/>
            <person name="Wu L."/>
            <person name="Ma J."/>
        </authorList>
    </citation>
    <scope>NUCLEOTIDE SEQUENCE [LARGE SCALE GENOMIC DNA]</scope>
    <source>
        <strain evidence="9">CGMCC 4.7177</strain>
    </source>
</reference>
<dbReference type="SMART" id="SM00862">
    <property type="entry name" value="Trans_reg_C"/>
    <property type="match status" value="1"/>
</dbReference>